<reference evidence="3" key="1">
    <citation type="submission" date="2017-04" db="EMBL/GenBank/DDBJ databases">
        <authorList>
            <person name="Varghese N."/>
            <person name="Submissions S."/>
        </authorList>
    </citation>
    <scope>NUCLEOTIDE SEQUENCE [LARGE SCALE GENOMIC DNA]</scope>
    <source>
        <strain evidence="3">DSM 16537</strain>
    </source>
</reference>
<gene>
    <name evidence="2" type="ORF">SAMN00777080_2434</name>
</gene>
<feature type="transmembrane region" description="Helical" evidence="1">
    <location>
        <begin position="98"/>
        <end position="120"/>
    </location>
</feature>
<dbReference type="AlphaFoldDB" id="A0A1W2H4X8"/>
<protein>
    <submittedName>
        <fullName evidence="2">Uncharacterized protein</fullName>
    </submittedName>
</protein>
<sequence>MQQLKRIFNNREEFKLALKTLLDRGYQYDELKINHREGLDNEEEDMVQFQNSGNTTLRKSLTGFKWGIVSGAVITGGIVGLILLFSESGTSLSPIATLITALSVGAVWGGVLGFMLGSLFPLNAHDNSRKNADPKNFSIHFLPHNEEDEHYFKEEWQTAY</sequence>
<keyword evidence="1" id="KW-0472">Membrane</keyword>
<evidence type="ECO:0000313" key="2">
    <source>
        <dbReference type="EMBL" id="SMD43824.1"/>
    </source>
</evidence>
<proteinExistence type="predicted"/>
<keyword evidence="1" id="KW-1133">Transmembrane helix</keyword>
<evidence type="ECO:0000256" key="1">
    <source>
        <dbReference type="SAM" id="Phobius"/>
    </source>
</evidence>
<dbReference type="Proteomes" id="UP000192333">
    <property type="component" value="Chromosome I"/>
</dbReference>
<organism evidence="2 3">
    <name type="scientific">Aquiflexum balticum DSM 16537</name>
    <dbReference type="NCBI Taxonomy" id="758820"/>
    <lineage>
        <taxon>Bacteria</taxon>
        <taxon>Pseudomonadati</taxon>
        <taxon>Bacteroidota</taxon>
        <taxon>Cytophagia</taxon>
        <taxon>Cytophagales</taxon>
        <taxon>Cyclobacteriaceae</taxon>
        <taxon>Aquiflexum</taxon>
    </lineage>
</organism>
<keyword evidence="1" id="KW-0812">Transmembrane</keyword>
<keyword evidence="3" id="KW-1185">Reference proteome</keyword>
<evidence type="ECO:0000313" key="3">
    <source>
        <dbReference type="Proteomes" id="UP000192333"/>
    </source>
</evidence>
<name>A0A1W2H4X8_9BACT</name>
<feature type="transmembrane region" description="Helical" evidence="1">
    <location>
        <begin position="66"/>
        <end position="86"/>
    </location>
</feature>
<dbReference type="RefSeq" id="WP_084120689.1">
    <property type="nucleotide sequence ID" value="NZ_LT838813.1"/>
</dbReference>
<dbReference type="EMBL" id="LT838813">
    <property type="protein sequence ID" value="SMD43824.1"/>
    <property type="molecule type" value="Genomic_DNA"/>
</dbReference>
<accession>A0A1W2H4X8</accession>